<dbReference type="InterPro" id="IPR001539">
    <property type="entry name" value="Peptidase_U32"/>
</dbReference>
<dbReference type="PANTHER" id="PTHR30217">
    <property type="entry name" value="PEPTIDASE U32 FAMILY"/>
    <property type="match status" value="1"/>
</dbReference>
<dbReference type="InterPro" id="IPR051454">
    <property type="entry name" value="RNA/ubiquinone_mod_enzymes"/>
</dbReference>
<gene>
    <name evidence="1" type="ORF">P7H43_12330</name>
</gene>
<dbReference type="EMBL" id="JARQBJ010000006">
    <property type="protein sequence ID" value="MDT2811269.1"/>
    <property type="molecule type" value="Genomic_DNA"/>
</dbReference>
<dbReference type="Pfam" id="PF01136">
    <property type="entry name" value="Peptidase_U32"/>
    <property type="match status" value="1"/>
</dbReference>
<dbReference type="AlphaFoldDB" id="A0AAW8U3G2"/>
<proteinExistence type="predicted"/>
<organism evidence="1 2">
    <name type="scientific">Enterococcus asini</name>
    <dbReference type="NCBI Taxonomy" id="57732"/>
    <lineage>
        <taxon>Bacteria</taxon>
        <taxon>Bacillati</taxon>
        <taxon>Bacillota</taxon>
        <taxon>Bacilli</taxon>
        <taxon>Lactobacillales</taxon>
        <taxon>Enterococcaceae</taxon>
        <taxon>Enterococcus</taxon>
    </lineage>
</organism>
<dbReference type="Proteomes" id="UP001256711">
    <property type="component" value="Unassembled WGS sequence"/>
</dbReference>
<reference evidence="1" key="1">
    <citation type="submission" date="2023-03" db="EMBL/GenBank/DDBJ databases">
        <authorList>
            <person name="Shen W."/>
            <person name="Cai J."/>
        </authorList>
    </citation>
    <scope>NUCLEOTIDE SEQUENCE</scope>
    <source>
        <strain evidence="1">B226-2</strain>
    </source>
</reference>
<name>A0AAW8U3G2_9ENTE</name>
<evidence type="ECO:0000313" key="1">
    <source>
        <dbReference type="EMBL" id="MDT2811269.1"/>
    </source>
</evidence>
<protein>
    <submittedName>
        <fullName evidence="1">U32 family peptidase</fullName>
    </submittedName>
</protein>
<comment type="caution">
    <text evidence="1">The sequence shown here is derived from an EMBL/GenBank/DDBJ whole genome shotgun (WGS) entry which is preliminary data.</text>
</comment>
<accession>A0AAW8U3G2</accession>
<dbReference type="RefSeq" id="WP_311835778.1">
    <property type="nucleotide sequence ID" value="NZ_JARQBJ010000006.1"/>
</dbReference>
<dbReference type="PANTHER" id="PTHR30217:SF12">
    <property type="entry name" value="U32 FAMILY PEPTIDASE"/>
    <property type="match status" value="1"/>
</dbReference>
<evidence type="ECO:0000313" key="2">
    <source>
        <dbReference type="Proteomes" id="UP001256711"/>
    </source>
</evidence>
<sequence length="306" mass="33985">MIEIVVTCESIPQAEALLASGADSLVFGEATFGLRLPADFSREEQSELTQLIHQKGKKAIVAVNGIMHPEKMKLIPEYLRFLKEINVDQILVGDPGIIQVMKQKELALPFIYAAETLVTNARQINFWGKKGATGAVLAREVPFEEMAVMEPALEIPVEVQVYGATCIHQSKRPLLENYYRYTRQEEGVAKERGLFLSDPQDENTHYSIFEDDHGTHIFATNDLSLVKELGELAQAGLTTWKLDGIFTPGADFVAIAALIYQAKVAIEAGNWTEELAQELAEAVASHHPKGRGLDTGFYYVNPKKIR</sequence>